<evidence type="ECO:0000256" key="2">
    <source>
        <dbReference type="ARBA" id="ARBA00022777"/>
    </source>
</evidence>
<dbReference type="InterPro" id="IPR013750">
    <property type="entry name" value="GHMP_kinase_C_dom"/>
</dbReference>
<reference evidence="7" key="1">
    <citation type="journal article" date="2002" name="J. Bacteriol.">
        <title>Purification, overproduction, and partial characterization of beta-RFAP synthase, a key enzyme in the methanopterin biosynthesis pathway.</title>
        <authorList>
            <person name="Scott J.W."/>
            <person name="Rasche M.E."/>
        </authorList>
    </citation>
    <scope>NUCLEOTIDE SEQUENCE</scope>
</reference>
<dbReference type="Pfam" id="PF08544">
    <property type="entry name" value="GHMP_kinases_C"/>
    <property type="match status" value="1"/>
</dbReference>
<dbReference type="NCBIfam" id="TIGR00144">
    <property type="entry name" value="beta_RFAP_syn"/>
    <property type="match status" value="1"/>
</dbReference>
<keyword evidence="6" id="KW-1185">Reference proteome</keyword>
<keyword evidence="1" id="KW-0808">Transferase</keyword>
<proteinExistence type="predicted"/>
<evidence type="ECO:0000256" key="3">
    <source>
        <dbReference type="SAM" id="MobiDB-lite"/>
    </source>
</evidence>
<evidence type="ECO:0000259" key="4">
    <source>
        <dbReference type="Pfam" id="PF00288"/>
    </source>
</evidence>
<feature type="domain" description="GHMP kinase N-terminal" evidence="4">
    <location>
        <begin position="105"/>
        <end position="183"/>
    </location>
</feature>
<reference evidence="7" key="2">
    <citation type="journal article" date="2004" name="J. Biol. Chem.">
        <title>Mechanism of 4-(beta-D-ribofuranosyl)aminobenzene 5'-phosphate synthase, a key enzyme in the methanopterin biosynthetic pathway.</title>
        <authorList>
            <person name="Dumitru R.V."/>
            <person name="Ragsdale S.W."/>
        </authorList>
    </citation>
    <scope>NUCLEOTIDE SEQUENCE</scope>
</reference>
<dbReference type="SUPFAM" id="SSF54211">
    <property type="entry name" value="Ribosomal protein S5 domain 2-like"/>
    <property type="match status" value="1"/>
</dbReference>
<dbReference type="OrthoDB" id="1492801at2"/>
<dbReference type="PANTHER" id="PTHR20861:SF6">
    <property type="entry name" value="BETA-RIBOFURANOSYLPHENOL 5'-PHOSPHATE SYNTHASE"/>
    <property type="match status" value="1"/>
</dbReference>
<dbReference type="InterPro" id="IPR006204">
    <property type="entry name" value="GHMP_kinase_N_dom"/>
</dbReference>
<dbReference type="GO" id="GO:0005524">
    <property type="term" value="F:ATP binding"/>
    <property type="evidence" value="ECO:0007669"/>
    <property type="project" value="InterPro"/>
</dbReference>
<dbReference type="Proteomes" id="UP000675920">
    <property type="component" value="Unplaced"/>
</dbReference>
<reference evidence="7" key="3">
    <citation type="journal article" date="2023" name="Open Biol.">
        <title>Experimental and computational snapshots of C-C bond formation in a C-nucleoside synthase.</title>
        <authorList>
            <person name="Li W."/>
            <person name="Girt G.C."/>
            <person name="Radadiya A."/>
            <person name="Stewart J.J.P."/>
            <person name="Richards N.G.J."/>
            <person name="Naismith J.H."/>
        </authorList>
    </citation>
    <scope>NUCLEOTIDE SEQUENCE</scope>
</reference>
<dbReference type="GO" id="GO:0016301">
    <property type="term" value="F:kinase activity"/>
    <property type="evidence" value="ECO:0007669"/>
    <property type="project" value="UniProtKB-KW"/>
</dbReference>
<evidence type="ECO:0000259" key="5">
    <source>
        <dbReference type="Pfam" id="PF08544"/>
    </source>
</evidence>
<sequence>MNAIADFATRLGQGYAQPDRRLATTAPAARDWPRPVARPDCVEVSAPGRLHLGFLDPSASLGRRFGSIGLVVDGFATELTLVRAPADSLAADDEAARRELSRAEQVVTRLRTVTGAASPVGLRLHRVLPAHSGFGSGTQLALSIGHAFARLHGLSLSTAQIAGLLGRAQRSGVGVAGFDQGGFLVDGGHAVAGGQGDGARDGSSGDASTGMRNGVASTGAGGDAAVRDGTPPILARAHFPEEWAVMLVLDDAGPGLHGAAEKQAITSLPPFGEARAASVCHQVLMRVLPGLMARDFAAFADGITAVQRAIGDHFAPAQGGTMYSSPRVAALVEWIATRTRAGIGQSSWGPTGFAFVESRAIAERIAAEASDLGLIRGGVQVRIVQGRNTGARIAA</sequence>
<evidence type="ECO:0000313" key="7">
    <source>
        <dbReference type="RefSeq" id="WP_084544897.1"/>
    </source>
</evidence>
<organism evidence="6 7">
    <name type="scientific">Derxia gummosa DSM 723</name>
    <dbReference type="NCBI Taxonomy" id="1121388"/>
    <lineage>
        <taxon>Bacteria</taxon>
        <taxon>Pseudomonadati</taxon>
        <taxon>Pseudomonadota</taxon>
        <taxon>Betaproteobacteria</taxon>
        <taxon>Burkholderiales</taxon>
        <taxon>Alcaligenaceae</taxon>
        <taxon>Derxia</taxon>
    </lineage>
</organism>
<dbReference type="InterPro" id="IPR020568">
    <property type="entry name" value="Ribosomal_Su5_D2-typ_SF"/>
</dbReference>
<dbReference type="PANTHER" id="PTHR20861">
    <property type="entry name" value="HOMOSERINE/4-DIPHOSPHOCYTIDYL-2-C-METHYL-D-ERYTHRITOL KINASE"/>
    <property type="match status" value="1"/>
</dbReference>
<feature type="region of interest" description="Disordered" evidence="3">
    <location>
        <begin position="194"/>
        <end position="227"/>
    </location>
</feature>
<dbReference type="AlphaFoldDB" id="A0A8B6XAT8"/>
<keyword evidence="2" id="KW-0418">Kinase</keyword>
<dbReference type="RefSeq" id="WP_084544897.1">
    <property type="nucleotide sequence ID" value="NZ_AXWS01000008.1"/>
</dbReference>
<evidence type="ECO:0000256" key="1">
    <source>
        <dbReference type="ARBA" id="ARBA00022679"/>
    </source>
</evidence>
<feature type="compositionally biased region" description="Low complexity" evidence="3">
    <location>
        <begin position="201"/>
        <end position="210"/>
    </location>
</feature>
<evidence type="ECO:0000313" key="6">
    <source>
        <dbReference type="Proteomes" id="UP000675920"/>
    </source>
</evidence>
<dbReference type="InterPro" id="IPR014721">
    <property type="entry name" value="Ribsml_uS5_D2-typ_fold_subgr"/>
</dbReference>
<protein>
    <submittedName>
        <fullName evidence="7">Beta-ribofuranosylaminobenzene 5'-phosphate synthase family protein</fullName>
    </submittedName>
</protein>
<dbReference type="Gene3D" id="3.30.230.10">
    <property type="match status" value="1"/>
</dbReference>
<accession>A0A8B6XAT8</accession>
<dbReference type="InterPro" id="IPR004422">
    <property type="entry name" value="RFAP_synthase"/>
</dbReference>
<reference evidence="7" key="4">
    <citation type="submission" date="2025-08" db="UniProtKB">
        <authorList>
            <consortium name="RefSeq"/>
        </authorList>
    </citation>
    <scope>IDENTIFICATION</scope>
</reference>
<dbReference type="Pfam" id="PF00288">
    <property type="entry name" value="GHMP_kinases_N"/>
    <property type="match status" value="1"/>
</dbReference>
<name>A0A8B6XAT8_9BURK</name>
<feature type="domain" description="GHMP kinase C-terminal" evidence="5">
    <location>
        <begin position="289"/>
        <end position="370"/>
    </location>
</feature>